<protein>
    <submittedName>
        <fullName evidence="1">Lactamase, beta-like 1a</fullName>
    </submittedName>
</protein>
<dbReference type="Ensembl" id="ENSSTUT00000067756.1">
    <property type="protein sequence ID" value="ENSSTUP00000064130.1"/>
    <property type="gene ID" value="ENSSTUG00000027871.1"/>
</dbReference>
<dbReference type="PANTHER" id="PTHR22935:SF95">
    <property type="entry name" value="BETA-LACTAMASE-LIKE 1-RELATED"/>
    <property type="match status" value="1"/>
</dbReference>
<reference evidence="1" key="2">
    <citation type="submission" date="2025-09" db="UniProtKB">
        <authorList>
            <consortium name="Ensembl"/>
        </authorList>
    </citation>
    <scope>IDENTIFICATION</scope>
</reference>
<evidence type="ECO:0000313" key="1">
    <source>
        <dbReference type="Ensembl" id="ENSSTUP00000064130.1"/>
    </source>
</evidence>
<organism evidence="1 2">
    <name type="scientific">Salmo trutta</name>
    <name type="common">Brown trout</name>
    <dbReference type="NCBI Taxonomy" id="8032"/>
    <lineage>
        <taxon>Eukaryota</taxon>
        <taxon>Metazoa</taxon>
        <taxon>Chordata</taxon>
        <taxon>Craniata</taxon>
        <taxon>Vertebrata</taxon>
        <taxon>Euteleostomi</taxon>
        <taxon>Actinopterygii</taxon>
        <taxon>Neopterygii</taxon>
        <taxon>Teleostei</taxon>
        <taxon>Protacanthopterygii</taxon>
        <taxon>Salmoniformes</taxon>
        <taxon>Salmonidae</taxon>
        <taxon>Salmoninae</taxon>
        <taxon>Salmo</taxon>
    </lineage>
</organism>
<keyword evidence="2" id="KW-1185">Reference proteome</keyword>
<evidence type="ECO:0000313" key="2">
    <source>
        <dbReference type="Proteomes" id="UP000472277"/>
    </source>
</evidence>
<sequence length="384" mass="42644">MLYKLWKEGKVAFLDDSGEVFPLYIPLTPELSFDIHLTIAFDSQICVSISGLPRHLRATHLLWGGDTEVAIDLLQDDALVADPNITNVSSCSLTCHYNNVAFSLLANVLAKKFSYSDYQRWVSDNILEQLRMEETGFAITSGHSKPDGGGRVEQRPIDVLHSGQHGQTGHGDSGGLQPVPPLTGHPEDPAVRSVLRRKGYFPNYTGTPWEVNEQLGYEVVRKDGEQGGYAATFSLVLRLKVGLVVLIAGVRLPAADRELVIQAYSHLISAMESTFRDAQPQGGLDGVLVIQQFGSQVDTTVPAKYRTIRLDFLQERVFRVVFDGEYHGKLKVNGMSVSLESQDRQLFNFYNFNKKGVSSGFDHPGLNTYKILRIAHRQSSTVKH</sequence>
<dbReference type="PANTHER" id="PTHR22935">
    <property type="entry name" value="PENICILLIN-BINDING PROTEIN"/>
    <property type="match status" value="1"/>
</dbReference>
<name>A0A674AYB4_SALTR</name>
<dbReference type="AlphaFoldDB" id="A0A674AYB4"/>
<dbReference type="SUPFAM" id="SSF56601">
    <property type="entry name" value="beta-lactamase/transpeptidase-like"/>
    <property type="match status" value="1"/>
</dbReference>
<dbReference type="Proteomes" id="UP000472277">
    <property type="component" value="Chromosome 30"/>
</dbReference>
<proteinExistence type="predicted"/>
<dbReference type="GeneTree" id="ENSGT00450000040404"/>
<reference evidence="1" key="1">
    <citation type="submission" date="2025-08" db="UniProtKB">
        <authorList>
            <consortium name="Ensembl"/>
        </authorList>
    </citation>
    <scope>IDENTIFICATION</scope>
</reference>
<dbReference type="Gene3D" id="3.40.710.10">
    <property type="entry name" value="DD-peptidase/beta-lactamase superfamily"/>
    <property type="match status" value="1"/>
</dbReference>
<dbReference type="InterPro" id="IPR051478">
    <property type="entry name" value="Beta-lactamase-like_AB/R"/>
</dbReference>
<accession>A0A674AYB4</accession>
<dbReference type="InterPro" id="IPR012338">
    <property type="entry name" value="Beta-lactam/transpept-like"/>
</dbReference>
<dbReference type="InParanoid" id="A0A674AYB4"/>